<proteinExistence type="predicted"/>
<evidence type="ECO:0000313" key="3">
    <source>
        <dbReference type="Proteomes" id="UP001168877"/>
    </source>
</evidence>
<dbReference type="SUPFAM" id="SSF54518">
    <property type="entry name" value="Tubby C-terminal domain-like"/>
    <property type="match status" value="1"/>
</dbReference>
<organism evidence="2 3">
    <name type="scientific">Acer saccharum</name>
    <name type="common">Sugar maple</name>
    <dbReference type="NCBI Taxonomy" id="4024"/>
    <lineage>
        <taxon>Eukaryota</taxon>
        <taxon>Viridiplantae</taxon>
        <taxon>Streptophyta</taxon>
        <taxon>Embryophyta</taxon>
        <taxon>Tracheophyta</taxon>
        <taxon>Spermatophyta</taxon>
        <taxon>Magnoliopsida</taxon>
        <taxon>eudicotyledons</taxon>
        <taxon>Gunneridae</taxon>
        <taxon>Pentapetalae</taxon>
        <taxon>rosids</taxon>
        <taxon>malvids</taxon>
        <taxon>Sapindales</taxon>
        <taxon>Sapindaceae</taxon>
        <taxon>Hippocastanoideae</taxon>
        <taxon>Acereae</taxon>
        <taxon>Acer</taxon>
    </lineage>
</organism>
<evidence type="ECO:0000313" key="2">
    <source>
        <dbReference type="EMBL" id="KAK0591795.1"/>
    </source>
</evidence>
<sequence length="109" mass="11749">MATPEPAYGVPTVSVVGEGFCVPYPVELIVKRKTKGLSDTRFEVLDVNGNLFLQVDGTSLAFQCKRVMHNPADTHSQSSLDSSSGRKLKTTQSPLQRARIACSPTTNPA</sequence>
<reference evidence="2" key="1">
    <citation type="journal article" date="2022" name="Plant J.">
        <title>Strategies of tolerance reflected in two North American maple genomes.</title>
        <authorList>
            <person name="McEvoy S.L."/>
            <person name="Sezen U.U."/>
            <person name="Trouern-Trend A."/>
            <person name="McMahon S.M."/>
            <person name="Schaberg P.G."/>
            <person name="Yang J."/>
            <person name="Wegrzyn J.L."/>
            <person name="Swenson N.G."/>
        </authorList>
    </citation>
    <scope>NUCLEOTIDE SEQUENCE</scope>
    <source>
        <strain evidence="2">NS2018</strain>
    </source>
</reference>
<dbReference type="EMBL" id="JAUESC010000380">
    <property type="protein sequence ID" value="KAK0591795.1"/>
    <property type="molecule type" value="Genomic_DNA"/>
</dbReference>
<dbReference type="AlphaFoldDB" id="A0AA39SLG4"/>
<dbReference type="InterPro" id="IPR025659">
    <property type="entry name" value="Tubby-like_C"/>
</dbReference>
<feature type="region of interest" description="Disordered" evidence="1">
    <location>
        <begin position="71"/>
        <end position="109"/>
    </location>
</feature>
<dbReference type="Proteomes" id="UP001168877">
    <property type="component" value="Unassembled WGS sequence"/>
</dbReference>
<gene>
    <name evidence="2" type="ORF">LWI29_008272</name>
</gene>
<evidence type="ECO:0000256" key="1">
    <source>
        <dbReference type="SAM" id="MobiDB-lite"/>
    </source>
</evidence>
<dbReference type="Gene3D" id="2.40.160.200">
    <property type="entry name" value="LURP1-related"/>
    <property type="match status" value="1"/>
</dbReference>
<keyword evidence="3" id="KW-1185">Reference proteome</keyword>
<name>A0AA39SLG4_ACESA</name>
<dbReference type="InterPro" id="IPR038595">
    <property type="entry name" value="LOR_sf"/>
</dbReference>
<protein>
    <submittedName>
        <fullName evidence="2">Uncharacterized protein</fullName>
    </submittedName>
</protein>
<accession>A0AA39SLG4</accession>
<reference evidence="2" key="2">
    <citation type="submission" date="2023-06" db="EMBL/GenBank/DDBJ databases">
        <authorList>
            <person name="Swenson N.G."/>
            <person name="Wegrzyn J.L."/>
            <person name="Mcevoy S.L."/>
        </authorList>
    </citation>
    <scope>NUCLEOTIDE SEQUENCE</scope>
    <source>
        <strain evidence="2">NS2018</strain>
        <tissue evidence="2">Leaf</tissue>
    </source>
</reference>
<comment type="caution">
    <text evidence="2">The sequence shown here is derived from an EMBL/GenBank/DDBJ whole genome shotgun (WGS) entry which is preliminary data.</text>
</comment>